<organism evidence="1 2">
    <name type="scientific">Dendrobium thyrsiflorum</name>
    <name type="common">Pinecone-like raceme dendrobium</name>
    <name type="synonym">Orchid</name>
    <dbReference type="NCBI Taxonomy" id="117978"/>
    <lineage>
        <taxon>Eukaryota</taxon>
        <taxon>Viridiplantae</taxon>
        <taxon>Streptophyta</taxon>
        <taxon>Embryophyta</taxon>
        <taxon>Tracheophyta</taxon>
        <taxon>Spermatophyta</taxon>
        <taxon>Magnoliopsida</taxon>
        <taxon>Liliopsida</taxon>
        <taxon>Asparagales</taxon>
        <taxon>Orchidaceae</taxon>
        <taxon>Epidendroideae</taxon>
        <taxon>Malaxideae</taxon>
        <taxon>Dendrobiinae</taxon>
        <taxon>Dendrobium</taxon>
    </lineage>
</organism>
<dbReference type="EMBL" id="JANQDX010000013">
    <property type="protein sequence ID" value="KAL0913579.1"/>
    <property type="molecule type" value="Genomic_DNA"/>
</dbReference>
<comment type="caution">
    <text evidence="1">The sequence shown here is derived from an EMBL/GenBank/DDBJ whole genome shotgun (WGS) entry which is preliminary data.</text>
</comment>
<keyword evidence="2" id="KW-1185">Reference proteome</keyword>
<sequence length="95" mass="10311">MSGWTAASASQMQMGIWPEKVQVGGGEDGVGCLSRRRGLLDRGCRTNESAGRKNVRISFIEVMMPISDDMPLFTNDMIADIAADDLFLVTAIARC</sequence>
<dbReference type="AlphaFoldDB" id="A0ABD0ULE1"/>
<name>A0ABD0ULE1_DENTH</name>
<reference evidence="1 2" key="1">
    <citation type="journal article" date="2024" name="Plant Biotechnol. J.">
        <title>Dendrobium thyrsiflorum genome and its molecular insights into genes involved in important horticultural traits.</title>
        <authorList>
            <person name="Chen B."/>
            <person name="Wang J.Y."/>
            <person name="Zheng P.J."/>
            <person name="Li K.L."/>
            <person name="Liang Y.M."/>
            <person name="Chen X.F."/>
            <person name="Zhang C."/>
            <person name="Zhao X."/>
            <person name="He X."/>
            <person name="Zhang G.Q."/>
            <person name="Liu Z.J."/>
            <person name="Xu Q."/>
        </authorList>
    </citation>
    <scope>NUCLEOTIDE SEQUENCE [LARGE SCALE GENOMIC DNA]</scope>
    <source>
        <strain evidence="1">GZMU011</strain>
    </source>
</reference>
<evidence type="ECO:0000313" key="1">
    <source>
        <dbReference type="EMBL" id="KAL0913579.1"/>
    </source>
</evidence>
<proteinExistence type="predicted"/>
<dbReference type="Proteomes" id="UP001552299">
    <property type="component" value="Unassembled WGS sequence"/>
</dbReference>
<gene>
    <name evidence="1" type="ORF">M5K25_017049</name>
</gene>
<accession>A0ABD0ULE1</accession>
<protein>
    <submittedName>
        <fullName evidence="1">Uncharacterized protein</fullName>
    </submittedName>
</protein>
<evidence type="ECO:0000313" key="2">
    <source>
        <dbReference type="Proteomes" id="UP001552299"/>
    </source>
</evidence>